<keyword evidence="2" id="KW-0269">Exonuclease</keyword>
<proteinExistence type="predicted"/>
<dbReference type="Pfam" id="PF00149">
    <property type="entry name" value="Metallophos"/>
    <property type="match status" value="1"/>
</dbReference>
<dbReference type="Gene3D" id="3.60.21.10">
    <property type="match status" value="1"/>
</dbReference>
<sequence length="333" mass="37266">MPVSFIIAGDLHFRSEPPRNRKDNYEKAILTKLYEVFQIAHDHGVKAIIIPGDIFDSSNVSLSTIAKLGEFLQVCTQEFGAEVLTISGNHDIPAGNKNALPRTPYGLLERLSFFLNIEENTYGDDWLDEIEISGCGFDYQTDTDSGKEQFMAANLSGESLKIHVVHSMLLAASPSFPMHHTLIDDVETNADIIISGHYHDGFGIIRRKDGKLFINPGALCRLSASQAEMNRRVQVALLTVNSKTDFHAELIPLKSSRPAEEVLDREAIVEKKEHENWLESFFDSLQQEGEEKFLEVREIVEKIASLENVSDGVKLEALKRIGEAREKLGRGVM</sequence>
<protein>
    <submittedName>
        <fullName evidence="2">DNA repair exonuclease</fullName>
    </submittedName>
</protein>
<dbReference type="EMBL" id="DUTF01000241">
    <property type="protein sequence ID" value="HHY27195.1"/>
    <property type="molecule type" value="Genomic_DNA"/>
</dbReference>
<gene>
    <name evidence="2" type="ORF">GX523_10730</name>
</gene>
<dbReference type="GO" id="GO:0004527">
    <property type="term" value="F:exonuclease activity"/>
    <property type="evidence" value="ECO:0007669"/>
    <property type="project" value="UniProtKB-KW"/>
</dbReference>
<accession>A0A7C7D639</accession>
<keyword evidence="2" id="KW-0378">Hydrolase</keyword>
<name>A0A7C7D639_9FIRM</name>
<keyword evidence="2" id="KW-0540">Nuclease</keyword>
<dbReference type="SUPFAM" id="SSF56300">
    <property type="entry name" value="Metallo-dependent phosphatases"/>
    <property type="match status" value="1"/>
</dbReference>
<dbReference type="PANTHER" id="PTHR30337">
    <property type="entry name" value="COMPONENT OF ATP-DEPENDENT DSDNA EXONUCLEASE"/>
    <property type="match status" value="1"/>
</dbReference>
<organism evidence="2 3">
    <name type="scientific">Desulfitobacterium dehalogenans</name>
    <dbReference type="NCBI Taxonomy" id="36854"/>
    <lineage>
        <taxon>Bacteria</taxon>
        <taxon>Bacillati</taxon>
        <taxon>Bacillota</taxon>
        <taxon>Clostridia</taxon>
        <taxon>Eubacteriales</taxon>
        <taxon>Desulfitobacteriaceae</taxon>
        <taxon>Desulfitobacterium</taxon>
    </lineage>
</organism>
<dbReference type="InterPro" id="IPR029052">
    <property type="entry name" value="Metallo-depent_PP-like"/>
</dbReference>
<dbReference type="InterPro" id="IPR050535">
    <property type="entry name" value="DNA_Repair-Maintenance_Comp"/>
</dbReference>
<dbReference type="Proteomes" id="UP000553059">
    <property type="component" value="Unassembled WGS sequence"/>
</dbReference>
<evidence type="ECO:0000313" key="3">
    <source>
        <dbReference type="Proteomes" id="UP000553059"/>
    </source>
</evidence>
<dbReference type="PANTHER" id="PTHR30337:SF0">
    <property type="entry name" value="NUCLEASE SBCCD SUBUNIT D"/>
    <property type="match status" value="1"/>
</dbReference>
<comment type="caution">
    <text evidence="2">The sequence shown here is derived from an EMBL/GenBank/DDBJ whole genome shotgun (WGS) entry which is preliminary data.</text>
</comment>
<dbReference type="AlphaFoldDB" id="A0A7C7D639"/>
<evidence type="ECO:0000259" key="1">
    <source>
        <dbReference type="Pfam" id="PF00149"/>
    </source>
</evidence>
<feature type="domain" description="Calcineurin-like phosphoesterase" evidence="1">
    <location>
        <begin position="5"/>
        <end position="200"/>
    </location>
</feature>
<evidence type="ECO:0000313" key="2">
    <source>
        <dbReference type="EMBL" id="HHY27195.1"/>
    </source>
</evidence>
<reference evidence="2 3" key="1">
    <citation type="journal article" date="2020" name="Biotechnol. Biofuels">
        <title>New insights from the biogas microbiome by comprehensive genome-resolved metagenomics of nearly 1600 species originating from multiple anaerobic digesters.</title>
        <authorList>
            <person name="Campanaro S."/>
            <person name="Treu L."/>
            <person name="Rodriguez-R L.M."/>
            <person name="Kovalovszki A."/>
            <person name="Ziels R.M."/>
            <person name="Maus I."/>
            <person name="Zhu X."/>
            <person name="Kougias P.G."/>
            <person name="Basile A."/>
            <person name="Luo G."/>
            <person name="Schluter A."/>
            <person name="Konstantinidis K.T."/>
            <person name="Angelidaki I."/>
        </authorList>
    </citation>
    <scope>NUCLEOTIDE SEQUENCE [LARGE SCALE GENOMIC DNA]</scope>
    <source>
        <strain evidence="2">AS05jafATM_4</strain>
    </source>
</reference>
<dbReference type="InterPro" id="IPR004843">
    <property type="entry name" value="Calcineurin-like_PHP"/>
</dbReference>